<proteinExistence type="predicted"/>
<evidence type="ECO:0000313" key="3">
    <source>
        <dbReference type="Proteomes" id="UP000291469"/>
    </source>
</evidence>
<reference evidence="2 3" key="1">
    <citation type="submission" date="2019-01" db="EMBL/GenBank/DDBJ databases">
        <title>Egibacter rhizosphaerae EGI 80759T.</title>
        <authorList>
            <person name="Chen D.-D."/>
            <person name="Tian Y."/>
            <person name="Jiao J.-Y."/>
            <person name="Zhang X.-T."/>
            <person name="Zhang Y.-G."/>
            <person name="Zhang Y."/>
            <person name="Xiao M."/>
            <person name="Shu W.-S."/>
            <person name="Li W.-J."/>
        </authorList>
    </citation>
    <scope>NUCLEOTIDE SEQUENCE [LARGE SCALE GENOMIC DNA]</scope>
    <source>
        <strain evidence="2 3">EGI 80759</strain>
    </source>
</reference>
<organism evidence="2 3">
    <name type="scientific">Egibacter rhizosphaerae</name>
    <dbReference type="NCBI Taxonomy" id="1670831"/>
    <lineage>
        <taxon>Bacteria</taxon>
        <taxon>Bacillati</taxon>
        <taxon>Actinomycetota</taxon>
        <taxon>Nitriliruptoria</taxon>
        <taxon>Egibacterales</taxon>
        <taxon>Egibacteraceae</taxon>
        <taxon>Egibacter</taxon>
    </lineage>
</organism>
<keyword evidence="1" id="KW-1133">Transmembrane helix</keyword>
<dbReference type="AlphaFoldDB" id="A0A411YIG3"/>
<evidence type="ECO:0000313" key="2">
    <source>
        <dbReference type="EMBL" id="QBI20919.1"/>
    </source>
</evidence>
<dbReference type="EMBL" id="CP036402">
    <property type="protein sequence ID" value="QBI20919.1"/>
    <property type="molecule type" value="Genomic_DNA"/>
</dbReference>
<protein>
    <submittedName>
        <fullName evidence="2">Uncharacterized protein</fullName>
    </submittedName>
</protein>
<keyword evidence="1" id="KW-0472">Membrane</keyword>
<dbReference type="Proteomes" id="UP000291469">
    <property type="component" value="Chromosome"/>
</dbReference>
<feature type="transmembrane region" description="Helical" evidence="1">
    <location>
        <begin position="12"/>
        <end position="31"/>
    </location>
</feature>
<evidence type="ECO:0000256" key="1">
    <source>
        <dbReference type="SAM" id="Phobius"/>
    </source>
</evidence>
<feature type="transmembrane region" description="Helical" evidence="1">
    <location>
        <begin position="51"/>
        <end position="71"/>
    </location>
</feature>
<accession>A0A411YIG3</accession>
<keyword evidence="1" id="KW-0812">Transmembrane</keyword>
<gene>
    <name evidence="2" type="ORF">ER308_15945</name>
</gene>
<dbReference type="KEGG" id="erz:ER308_15945"/>
<keyword evidence="3" id="KW-1185">Reference proteome</keyword>
<sequence>MWPFTGEPTLASVALFFVVVMAASFVVRGVLDNVGRLRHAVRAGAPVRLWIAGLVVQLVLPVAGTVLYLGMRPPDDEPSARRRR</sequence>
<name>A0A411YIG3_9ACTN</name>
<dbReference type="RefSeq" id="WP_131155912.1">
    <property type="nucleotide sequence ID" value="NZ_CP036402.1"/>
</dbReference>